<comment type="caution">
    <text evidence="2">The sequence shown here is derived from an EMBL/GenBank/DDBJ whole genome shotgun (WGS) entry which is preliminary data.</text>
</comment>
<evidence type="ECO:0000256" key="1">
    <source>
        <dbReference type="SAM" id="Phobius"/>
    </source>
</evidence>
<feature type="transmembrane region" description="Helical" evidence="1">
    <location>
        <begin position="96"/>
        <end position="120"/>
    </location>
</feature>
<feature type="transmembrane region" description="Helical" evidence="1">
    <location>
        <begin position="67"/>
        <end position="90"/>
    </location>
</feature>
<dbReference type="RefSeq" id="WP_190020799.1">
    <property type="nucleotide sequence ID" value="NZ_BMUT01000002.1"/>
</dbReference>
<sequence length="127" mass="13736">MARNETPAGFAWLMTAVTAALTLTLVVDWAGGEGFDWMTAAWLIVLWPHALRDLLRARGRRRAADRAHAAGSWSLFLATAVLWTGLVLGWTRGESANWFALAAALLLPAAGVVWLAAALAGRRTRRA</sequence>
<proteinExistence type="predicted"/>
<evidence type="ECO:0000313" key="3">
    <source>
        <dbReference type="Proteomes" id="UP000659223"/>
    </source>
</evidence>
<feature type="transmembrane region" description="Helical" evidence="1">
    <location>
        <begin position="37"/>
        <end position="55"/>
    </location>
</feature>
<dbReference type="Proteomes" id="UP000659223">
    <property type="component" value="Unassembled WGS sequence"/>
</dbReference>
<keyword evidence="1" id="KW-1133">Transmembrane helix</keyword>
<name>A0ABQ2Y917_9ACTN</name>
<protein>
    <submittedName>
        <fullName evidence="2">Uncharacterized protein</fullName>
    </submittedName>
</protein>
<feature type="transmembrane region" description="Helical" evidence="1">
    <location>
        <begin position="12"/>
        <end position="31"/>
    </location>
</feature>
<reference evidence="3" key="1">
    <citation type="journal article" date="2019" name="Int. J. Syst. Evol. Microbiol.">
        <title>The Global Catalogue of Microorganisms (GCM) 10K type strain sequencing project: providing services to taxonomists for standard genome sequencing and annotation.</title>
        <authorList>
            <consortium name="The Broad Institute Genomics Platform"/>
            <consortium name="The Broad Institute Genome Sequencing Center for Infectious Disease"/>
            <person name="Wu L."/>
            <person name="Ma J."/>
        </authorList>
    </citation>
    <scope>NUCLEOTIDE SEQUENCE [LARGE SCALE GENOMIC DNA]</scope>
    <source>
        <strain evidence="3">JCM 4586</strain>
    </source>
</reference>
<keyword evidence="1" id="KW-0812">Transmembrane</keyword>
<dbReference type="EMBL" id="BMUT01000002">
    <property type="protein sequence ID" value="GGX71026.1"/>
    <property type="molecule type" value="Genomic_DNA"/>
</dbReference>
<organism evidence="2 3">
    <name type="scientific">Streptomyces hiroshimensis</name>
    <dbReference type="NCBI Taxonomy" id="66424"/>
    <lineage>
        <taxon>Bacteria</taxon>
        <taxon>Bacillati</taxon>
        <taxon>Actinomycetota</taxon>
        <taxon>Actinomycetes</taxon>
        <taxon>Kitasatosporales</taxon>
        <taxon>Streptomycetaceae</taxon>
        <taxon>Streptomyces</taxon>
    </lineage>
</organism>
<evidence type="ECO:0000313" key="2">
    <source>
        <dbReference type="EMBL" id="GGX71026.1"/>
    </source>
</evidence>
<accession>A0ABQ2Y917</accession>
<gene>
    <name evidence="2" type="ORF">GCM10010324_15190</name>
</gene>
<keyword evidence="3" id="KW-1185">Reference proteome</keyword>
<keyword evidence="1" id="KW-0472">Membrane</keyword>